<feature type="transmembrane region" description="Helical" evidence="7">
    <location>
        <begin position="834"/>
        <end position="857"/>
    </location>
</feature>
<feature type="domain" description="Phosphatidylglycerol lysyltransferase C-terminal" evidence="8">
    <location>
        <begin position="546"/>
        <end position="838"/>
    </location>
</feature>
<accession>A0A1D8B209</accession>
<dbReference type="InterPro" id="IPR035952">
    <property type="entry name" value="Rhomboid-like_sf"/>
</dbReference>
<evidence type="ECO:0000313" key="10">
    <source>
        <dbReference type="Proteomes" id="UP000095214"/>
    </source>
</evidence>
<evidence type="ECO:0000256" key="4">
    <source>
        <dbReference type="ARBA" id="ARBA00022989"/>
    </source>
</evidence>
<evidence type="ECO:0000256" key="1">
    <source>
        <dbReference type="ARBA" id="ARBA00004651"/>
    </source>
</evidence>
<evidence type="ECO:0000256" key="3">
    <source>
        <dbReference type="ARBA" id="ARBA00022692"/>
    </source>
</evidence>
<dbReference type="RefSeq" id="WP_009743532.1">
    <property type="nucleotide sequence ID" value="NZ_CP017298.1"/>
</dbReference>
<dbReference type="STRING" id="178339.BH719_04270"/>
<evidence type="ECO:0000313" key="9">
    <source>
        <dbReference type="EMBL" id="AOS47168.1"/>
    </source>
</evidence>
<feature type="transmembrane region" description="Helical" evidence="7">
    <location>
        <begin position="432"/>
        <end position="450"/>
    </location>
</feature>
<dbReference type="OrthoDB" id="594838at2"/>
<feature type="transmembrane region" description="Helical" evidence="7">
    <location>
        <begin position="154"/>
        <end position="172"/>
    </location>
</feature>
<feature type="transmembrane region" description="Helical" evidence="7">
    <location>
        <begin position="351"/>
        <end position="372"/>
    </location>
</feature>
<keyword evidence="4 7" id="KW-1133">Transmembrane helix</keyword>
<evidence type="ECO:0000256" key="7">
    <source>
        <dbReference type="SAM" id="Phobius"/>
    </source>
</evidence>
<dbReference type="Pfam" id="PF09924">
    <property type="entry name" value="LPG_synthase_C"/>
    <property type="match status" value="1"/>
</dbReference>
<dbReference type="GO" id="GO:0016755">
    <property type="term" value="F:aminoacyltransferase activity"/>
    <property type="evidence" value="ECO:0007669"/>
    <property type="project" value="TreeGrafter"/>
</dbReference>
<gene>
    <name evidence="9" type="ORF">BH719_04270</name>
</gene>
<proteinExistence type="predicted"/>
<feature type="transmembrane region" description="Helical" evidence="7">
    <location>
        <begin position="192"/>
        <end position="211"/>
    </location>
</feature>
<feature type="transmembrane region" description="Helical" evidence="7">
    <location>
        <begin position="392"/>
        <end position="411"/>
    </location>
</feature>
<dbReference type="GO" id="GO:0055091">
    <property type="term" value="P:phospholipid homeostasis"/>
    <property type="evidence" value="ECO:0007669"/>
    <property type="project" value="TreeGrafter"/>
</dbReference>
<keyword evidence="3 7" id="KW-0812">Transmembrane</keyword>
<reference evidence="9 10" key="1">
    <citation type="submission" date="2016-09" db="EMBL/GenBank/DDBJ databases">
        <title>Complete genome sequence of Actinomyces hongkongensis HKU8.</title>
        <authorList>
            <person name="Gao Y.-X."/>
            <person name="Zhou Y.-Y."/>
            <person name="Xie Y."/>
            <person name="Wang M."/>
            <person name="Wang S.-J."/>
            <person name="Shen S.-G."/>
        </authorList>
    </citation>
    <scope>NUCLEOTIDE SEQUENCE [LARGE SCALE GENOMIC DNA]</scope>
    <source>
        <strain evidence="9 10">HKU8</strain>
    </source>
</reference>
<dbReference type="PANTHER" id="PTHR34697">
    <property type="entry name" value="PHOSPHATIDYLGLYCEROL LYSYLTRANSFERASE"/>
    <property type="match status" value="1"/>
</dbReference>
<feature type="region of interest" description="Disordered" evidence="6">
    <location>
        <begin position="1"/>
        <end position="54"/>
    </location>
</feature>
<dbReference type="SUPFAM" id="SSF144091">
    <property type="entry name" value="Rhomboid-like"/>
    <property type="match status" value="1"/>
</dbReference>
<protein>
    <recommendedName>
        <fullName evidence="8">Phosphatidylglycerol lysyltransferase C-terminal domain-containing protein</fullName>
    </recommendedName>
</protein>
<keyword evidence="2" id="KW-1003">Cell membrane</keyword>
<sequence>MPINEGAQPRRANEEQGKPGTNEEQRGPTANGEQRQPREQAPSGAARPGGAARRWAATAGQWSATALRLGARWLHSVPATRAVAAALLVGVGVCLAWSGAFPLGSASADPSHWWSLVTAPFVFPRTSMETVLLIVLALIVLGGMAEHRVGSRRWLAAALVAPAAAVATTWLLAPPIQSFLPEWGASLDRGSIWGAGPMIVGLAGPVIESLGRAWRWRARFLLIGVLALSAGVIGSMDTFARLWAGVYGLVIGRIAYRGRRQEDASTHDIVIHRQIVSLTVVCWTVAAALTIFSTTLRGPLAEMRWSVAPGWWMLGRASVGSTLLALMPVLLQLVLAYGLRRGRRFAMIGTLVLQGCLALSSAVGALVMEIAATRELRYLADDASASVITNTTQFLLVPVTLNLLLCAVVAWSRKAFTLRSRPGTVRALAARWATMMCVVAAISIGLGMLASDSYLPLVLDQGTADIEIPRASVLAILHDYLLALLPTSTVSIFEPSLEPFTLLAEVPVVWTPLVAWALSLALVARTLVTPAHTRQGSASRLVELIRAGGGGTLAWMMTWKGNSVWIREDDRAGVAYRPGGGTALTVTDPVCPSSQISATIEEFADFASRSGLTPALYSVHEPVAGAARELGWTVMQVAEESLLDLPGLAFKGKAYQDVRTAMNHAKREGVEAVWTTWEDCPQGRRDQIESISRAWSADKALPEMGFTLGGLDELRDPSTRLLLAIDSDGTVQAVTSWLPVHRQGEVVGLTLDVMRRRKDGWRPAIDFLIARAALSAQEEGLEVLSLSGAPLARSQEDDSGFGPMLDVLASILEPLYGFASLHSFKRKFKPRREALYLAVPDASSLGTVGAAIGHAYVPNMTAAQTARLAGSVAGGVAAAAIKDNQ</sequence>
<dbReference type="GO" id="GO:0005886">
    <property type="term" value="C:plasma membrane"/>
    <property type="evidence" value="ECO:0007669"/>
    <property type="project" value="UniProtKB-SubCell"/>
</dbReference>
<feature type="compositionally biased region" description="Basic and acidic residues" evidence="6">
    <location>
        <begin position="11"/>
        <end position="26"/>
    </location>
</feature>
<evidence type="ECO:0000256" key="5">
    <source>
        <dbReference type="ARBA" id="ARBA00023136"/>
    </source>
</evidence>
<dbReference type="KEGG" id="phon:BH719_04270"/>
<dbReference type="Gene3D" id="1.20.1540.10">
    <property type="entry name" value="Rhomboid-like"/>
    <property type="match status" value="1"/>
</dbReference>
<dbReference type="EMBL" id="CP017298">
    <property type="protein sequence ID" value="AOS47168.1"/>
    <property type="molecule type" value="Genomic_DNA"/>
</dbReference>
<evidence type="ECO:0000256" key="2">
    <source>
        <dbReference type="ARBA" id="ARBA00022475"/>
    </source>
</evidence>
<dbReference type="AlphaFoldDB" id="A0A1D8B209"/>
<feature type="transmembrane region" description="Helical" evidence="7">
    <location>
        <begin position="509"/>
        <end position="528"/>
    </location>
</feature>
<organism evidence="9 10">
    <name type="scientific">Pauljensenia hongkongensis</name>
    <dbReference type="NCBI Taxonomy" id="178339"/>
    <lineage>
        <taxon>Bacteria</taxon>
        <taxon>Bacillati</taxon>
        <taxon>Actinomycetota</taxon>
        <taxon>Actinomycetes</taxon>
        <taxon>Actinomycetales</taxon>
        <taxon>Actinomycetaceae</taxon>
        <taxon>Pauljensenia</taxon>
    </lineage>
</organism>
<dbReference type="InterPro" id="IPR024320">
    <property type="entry name" value="LPG_synthase_C"/>
</dbReference>
<dbReference type="PANTHER" id="PTHR34697:SF2">
    <property type="entry name" value="PHOSPHATIDYLGLYCEROL LYSYLTRANSFERASE"/>
    <property type="match status" value="1"/>
</dbReference>
<dbReference type="Proteomes" id="UP000095214">
    <property type="component" value="Chromosome"/>
</dbReference>
<name>A0A1D8B209_9ACTO</name>
<feature type="transmembrane region" description="Helical" evidence="7">
    <location>
        <begin position="82"/>
        <end position="101"/>
    </location>
</feature>
<keyword evidence="10" id="KW-1185">Reference proteome</keyword>
<keyword evidence="5 7" id="KW-0472">Membrane</keyword>
<feature type="compositionally biased region" description="Low complexity" evidence="6">
    <location>
        <begin position="41"/>
        <end position="54"/>
    </location>
</feature>
<feature type="transmembrane region" description="Helical" evidence="7">
    <location>
        <begin position="218"/>
        <end position="234"/>
    </location>
</feature>
<feature type="transmembrane region" description="Helical" evidence="7">
    <location>
        <begin position="317"/>
        <end position="339"/>
    </location>
</feature>
<feature type="transmembrane region" description="Helical" evidence="7">
    <location>
        <begin position="240"/>
        <end position="256"/>
    </location>
</feature>
<feature type="transmembrane region" description="Helical" evidence="7">
    <location>
        <begin position="121"/>
        <end position="142"/>
    </location>
</feature>
<dbReference type="InterPro" id="IPR051211">
    <property type="entry name" value="PG_lysyltransferase"/>
</dbReference>
<evidence type="ECO:0000259" key="8">
    <source>
        <dbReference type="Pfam" id="PF09924"/>
    </source>
</evidence>
<feature type="transmembrane region" description="Helical" evidence="7">
    <location>
        <begin position="276"/>
        <end position="297"/>
    </location>
</feature>
<evidence type="ECO:0000256" key="6">
    <source>
        <dbReference type="SAM" id="MobiDB-lite"/>
    </source>
</evidence>
<comment type="subcellular location">
    <subcellularLocation>
        <location evidence="1">Cell membrane</location>
        <topology evidence="1">Multi-pass membrane protein</topology>
    </subcellularLocation>
</comment>